<accession>A0A9D5CAI8</accession>
<evidence type="ECO:0000256" key="3">
    <source>
        <dbReference type="ARBA" id="ARBA00023015"/>
    </source>
</evidence>
<dbReference type="Pfam" id="PF12251">
    <property type="entry name" value="SNAPC3"/>
    <property type="match status" value="1"/>
</dbReference>
<comment type="caution">
    <text evidence="7">The sequence shown here is derived from an EMBL/GenBank/DDBJ whole genome shotgun (WGS) entry which is preliminary data.</text>
</comment>
<dbReference type="AlphaFoldDB" id="A0A9D5CAI8"/>
<dbReference type="PANTHER" id="PTHR13421:SF16">
    <property type="entry name" value="SNRNA-ACTIVATING PROTEIN COMPLEX SUBUNIT 3"/>
    <property type="match status" value="1"/>
</dbReference>
<evidence type="ECO:0000256" key="2">
    <source>
        <dbReference type="ARBA" id="ARBA00010410"/>
    </source>
</evidence>
<reference evidence="7" key="2">
    <citation type="journal article" date="2022" name="Hortic Res">
        <title>The genome of Dioscorea zingiberensis sheds light on the biosynthesis, origin and evolution of the medicinally important diosgenin saponins.</title>
        <authorList>
            <person name="Li Y."/>
            <person name="Tan C."/>
            <person name="Li Z."/>
            <person name="Guo J."/>
            <person name="Li S."/>
            <person name="Chen X."/>
            <person name="Wang C."/>
            <person name="Dai X."/>
            <person name="Yang H."/>
            <person name="Song W."/>
            <person name="Hou L."/>
            <person name="Xu J."/>
            <person name="Tong Z."/>
            <person name="Xu A."/>
            <person name="Yuan X."/>
            <person name="Wang W."/>
            <person name="Yang Q."/>
            <person name="Chen L."/>
            <person name="Sun Z."/>
            <person name="Wang K."/>
            <person name="Pan B."/>
            <person name="Chen J."/>
            <person name="Bao Y."/>
            <person name="Liu F."/>
            <person name="Qi X."/>
            <person name="Gang D.R."/>
            <person name="Wen J."/>
            <person name="Li J."/>
        </authorList>
    </citation>
    <scope>NUCLEOTIDE SEQUENCE</scope>
    <source>
        <strain evidence="7">Dzin_1.0</strain>
    </source>
</reference>
<evidence type="ECO:0000256" key="4">
    <source>
        <dbReference type="ARBA" id="ARBA00023125"/>
    </source>
</evidence>
<dbReference type="Proteomes" id="UP001085076">
    <property type="component" value="Miscellaneous, Linkage group lg06"/>
</dbReference>
<evidence type="ECO:0000256" key="6">
    <source>
        <dbReference type="ARBA" id="ARBA00023242"/>
    </source>
</evidence>
<gene>
    <name evidence="7" type="ORF">J5N97_022296</name>
</gene>
<reference evidence="7" key="1">
    <citation type="submission" date="2021-03" db="EMBL/GenBank/DDBJ databases">
        <authorList>
            <person name="Li Z."/>
            <person name="Yang C."/>
        </authorList>
    </citation>
    <scope>NUCLEOTIDE SEQUENCE</scope>
    <source>
        <strain evidence="7">Dzin_1.0</strain>
        <tissue evidence="7">Leaf</tissue>
    </source>
</reference>
<dbReference type="GO" id="GO:0019185">
    <property type="term" value="C:snRNA-activating protein complex"/>
    <property type="evidence" value="ECO:0007669"/>
    <property type="project" value="TreeGrafter"/>
</dbReference>
<evidence type="ECO:0008006" key="9">
    <source>
        <dbReference type="Google" id="ProtNLM"/>
    </source>
</evidence>
<keyword evidence="6" id="KW-0539">Nucleus</keyword>
<comment type="subcellular location">
    <subcellularLocation>
        <location evidence="1">Nucleus</location>
    </subcellularLocation>
</comment>
<dbReference type="GO" id="GO:0001006">
    <property type="term" value="F:RNA polymerase III type 3 promoter sequence-specific DNA binding"/>
    <property type="evidence" value="ECO:0007669"/>
    <property type="project" value="TreeGrafter"/>
</dbReference>
<evidence type="ECO:0000256" key="5">
    <source>
        <dbReference type="ARBA" id="ARBA00023163"/>
    </source>
</evidence>
<protein>
    <recommendedName>
        <fullName evidence="9">snRNA-activating protein complex subunit</fullName>
    </recommendedName>
</protein>
<dbReference type="GO" id="GO:0001046">
    <property type="term" value="F:core promoter sequence-specific DNA binding"/>
    <property type="evidence" value="ECO:0007669"/>
    <property type="project" value="TreeGrafter"/>
</dbReference>
<dbReference type="PANTHER" id="PTHR13421">
    <property type="entry name" value="SNRNA-ACTIVATING PROTEIN COMPLEX SUBUNIT 3"/>
    <property type="match status" value="1"/>
</dbReference>
<dbReference type="GO" id="GO:0042795">
    <property type="term" value="P:snRNA transcription by RNA polymerase II"/>
    <property type="evidence" value="ECO:0007669"/>
    <property type="project" value="TreeGrafter"/>
</dbReference>
<evidence type="ECO:0000313" key="7">
    <source>
        <dbReference type="EMBL" id="KAJ0969419.1"/>
    </source>
</evidence>
<proteinExistence type="inferred from homology"/>
<sequence>MATEVKEEEGNRLPFARGGPIYVRDLVGSPISVHEFQASLLHELQSLEAELVEAGGFEDELSVDEIKVFTEEELVEKALKEDFEDVPGTLAGPKLLEGTNGRIVDESCLSSDDIACGRNATTDSGNFETSISLYNSSVINGGNNLVEKNVLEKKKKKRGRVFDRNSRAAELEGSYFAKVEQLKKLKQKQEEDKLAARLHSFSGSSKFNEGKTSTLENTERMRSLRFITTPAKVKSVNSQEHVPLYHPEVLLCVEIYHKKNTSMKTQEFLVLGRQMLTELRDNIYCLTDKLMQISGKHDPSAYFLIENTFYNDLRNPSAIDYSRPIFDWLKNCKDEVSEKWKYIMSGELKKKQKELLGDVEVSCVPEFKVADMHKTRFSDLCFRLGAGYIYCHQGNCKHMVVIRDMRLVHPEDVQNQADYPLLSFQIRLRTKKCSVCKIYHATKMTIDDKWTPLNPCFFCIKCYFLLHYKEDNSLLYPHLVYDYYHE</sequence>
<name>A0A9D5CAI8_9LILI</name>
<keyword evidence="4" id="KW-0238">DNA-binding</keyword>
<evidence type="ECO:0000313" key="8">
    <source>
        <dbReference type="Proteomes" id="UP001085076"/>
    </source>
</evidence>
<keyword evidence="5" id="KW-0804">Transcription</keyword>
<comment type="similarity">
    <text evidence="2">Belongs to the SNAPC3/SRD2 family.</text>
</comment>
<dbReference type="EMBL" id="JAGGNH010000006">
    <property type="protein sequence ID" value="KAJ0969419.1"/>
    <property type="molecule type" value="Genomic_DNA"/>
</dbReference>
<dbReference type="InterPro" id="IPR022042">
    <property type="entry name" value="snRNA-activating_su3"/>
</dbReference>
<keyword evidence="8" id="KW-1185">Reference proteome</keyword>
<dbReference type="GO" id="GO:0000978">
    <property type="term" value="F:RNA polymerase II cis-regulatory region sequence-specific DNA binding"/>
    <property type="evidence" value="ECO:0007669"/>
    <property type="project" value="TreeGrafter"/>
</dbReference>
<dbReference type="GO" id="GO:0003681">
    <property type="term" value="F:bent DNA binding"/>
    <property type="evidence" value="ECO:0007669"/>
    <property type="project" value="TreeGrafter"/>
</dbReference>
<dbReference type="OrthoDB" id="46583at2759"/>
<dbReference type="GO" id="GO:0042796">
    <property type="term" value="P:snRNA transcription by RNA polymerase III"/>
    <property type="evidence" value="ECO:0007669"/>
    <property type="project" value="TreeGrafter"/>
</dbReference>
<keyword evidence="3" id="KW-0805">Transcription regulation</keyword>
<dbReference type="GO" id="GO:0005634">
    <property type="term" value="C:nucleus"/>
    <property type="evidence" value="ECO:0007669"/>
    <property type="project" value="UniProtKB-SubCell"/>
</dbReference>
<evidence type="ECO:0000256" key="1">
    <source>
        <dbReference type="ARBA" id="ARBA00004123"/>
    </source>
</evidence>
<organism evidence="7 8">
    <name type="scientific">Dioscorea zingiberensis</name>
    <dbReference type="NCBI Taxonomy" id="325984"/>
    <lineage>
        <taxon>Eukaryota</taxon>
        <taxon>Viridiplantae</taxon>
        <taxon>Streptophyta</taxon>
        <taxon>Embryophyta</taxon>
        <taxon>Tracheophyta</taxon>
        <taxon>Spermatophyta</taxon>
        <taxon>Magnoliopsida</taxon>
        <taxon>Liliopsida</taxon>
        <taxon>Dioscoreales</taxon>
        <taxon>Dioscoreaceae</taxon>
        <taxon>Dioscorea</taxon>
    </lineage>
</organism>